<feature type="domain" description="PAC" evidence="8">
    <location>
        <begin position="728"/>
        <end position="781"/>
    </location>
</feature>
<evidence type="ECO:0000259" key="7">
    <source>
        <dbReference type="PROSITE" id="PS50112"/>
    </source>
</evidence>
<dbReference type="RefSeq" id="WP_025608372.1">
    <property type="nucleotide sequence ID" value="NZ_CP021235.1"/>
</dbReference>
<name>A0A1X9YVC4_9BACT</name>
<dbReference type="PANTHER" id="PTHR43304">
    <property type="entry name" value="PHYTOCHROME-LIKE PROTEIN CPH1"/>
    <property type="match status" value="1"/>
</dbReference>
<keyword evidence="10" id="KW-1185">Reference proteome</keyword>
<dbReference type="InterPro" id="IPR052162">
    <property type="entry name" value="Sensor_kinase/Photoreceptor"/>
</dbReference>
<organism evidence="9 10">
    <name type="scientific">Pontibacter actiniarum</name>
    <dbReference type="NCBI Taxonomy" id="323450"/>
    <lineage>
        <taxon>Bacteria</taxon>
        <taxon>Pseudomonadati</taxon>
        <taxon>Bacteroidota</taxon>
        <taxon>Cytophagia</taxon>
        <taxon>Cytophagales</taxon>
        <taxon>Hymenobacteraceae</taxon>
        <taxon>Pontibacter</taxon>
    </lineage>
</organism>
<feature type="domain" description="PAC" evidence="8">
    <location>
        <begin position="473"/>
        <end position="526"/>
    </location>
</feature>
<dbReference type="GO" id="GO:0000155">
    <property type="term" value="F:phosphorelay sensor kinase activity"/>
    <property type="evidence" value="ECO:0007669"/>
    <property type="project" value="InterPro"/>
</dbReference>
<dbReference type="SUPFAM" id="SSF47384">
    <property type="entry name" value="Homodimeric domain of signal transducing histidine kinase"/>
    <property type="match status" value="1"/>
</dbReference>
<evidence type="ECO:0000256" key="1">
    <source>
        <dbReference type="ARBA" id="ARBA00000085"/>
    </source>
</evidence>
<evidence type="ECO:0000313" key="10">
    <source>
        <dbReference type="Proteomes" id="UP000266292"/>
    </source>
</evidence>
<dbReference type="InterPro" id="IPR000700">
    <property type="entry name" value="PAS-assoc_C"/>
</dbReference>
<dbReference type="PANTHER" id="PTHR43304:SF1">
    <property type="entry name" value="PAC DOMAIN-CONTAINING PROTEIN"/>
    <property type="match status" value="1"/>
</dbReference>
<dbReference type="InterPro" id="IPR003661">
    <property type="entry name" value="HisK_dim/P_dom"/>
</dbReference>
<feature type="domain" description="PAC" evidence="8">
    <location>
        <begin position="87"/>
        <end position="142"/>
    </location>
</feature>
<keyword evidence="3" id="KW-0597">Phosphoprotein</keyword>
<dbReference type="STRING" id="709015.GCA_000472485_03194"/>
<dbReference type="InterPro" id="IPR036097">
    <property type="entry name" value="HisK_dim/P_sf"/>
</dbReference>
<keyword evidence="5" id="KW-0418">Kinase</keyword>
<reference evidence="10" key="1">
    <citation type="submission" date="2017-05" db="EMBL/GenBank/DDBJ databases">
        <authorList>
            <person name="Ray J."/>
            <person name="Price M."/>
            <person name="Deutschbauer A."/>
        </authorList>
    </citation>
    <scope>NUCLEOTIDE SEQUENCE [LARGE SCALE GENOMIC DNA]</scope>
    <source>
        <strain evidence="10">DSM 19842</strain>
    </source>
</reference>
<dbReference type="Gene3D" id="3.30.450.20">
    <property type="entry name" value="PAS domain"/>
    <property type="match status" value="6"/>
</dbReference>
<feature type="domain" description="PAC" evidence="8">
    <location>
        <begin position="600"/>
        <end position="653"/>
    </location>
</feature>
<dbReference type="PROSITE" id="PS50109">
    <property type="entry name" value="HIS_KIN"/>
    <property type="match status" value="1"/>
</dbReference>
<evidence type="ECO:0000259" key="8">
    <source>
        <dbReference type="PROSITE" id="PS50113"/>
    </source>
</evidence>
<evidence type="ECO:0000256" key="3">
    <source>
        <dbReference type="ARBA" id="ARBA00022553"/>
    </source>
</evidence>
<dbReference type="Pfam" id="PF08447">
    <property type="entry name" value="PAS_3"/>
    <property type="match status" value="5"/>
</dbReference>
<dbReference type="SMART" id="SM00086">
    <property type="entry name" value="PAC"/>
    <property type="match status" value="6"/>
</dbReference>
<dbReference type="SMART" id="SM00387">
    <property type="entry name" value="HATPase_c"/>
    <property type="match status" value="1"/>
</dbReference>
<dbReference type="AlphaFoldDB" id="A0A1X9YVC4"/>
<evidence type="ECO:0000256" key="4">
    <source>
        <dbReference type="ARBA" id="ARBA00022679"/>
    </source>
</evidence>
<dbReference type="InterPro" id="IPR013656">
    <property type="entry name" value="PAS_4"/>
</dbReference>
<gene>
    <name evidence="9" type="ORF">CA264_15830</name>
</gene>
<dbReference type="InterPro" id="IPR005467">
    <property type="entry name" value="His_kinase_dom"/>
</dbReference>
<dbReference type="InterPro" id="IPR004358">
    <property type="entry name" value="Sig_transdc_His_kin-like_C"/>
</dbReference>
<dbReference type="EMBL" id="CP021235">
    <property type="protein sequence ID" value="ARS36771.1"/>
    <property type="molecule type" value="Genomic_DNA"/>
</dbReference>
<dbReference type="CDD" id="cd00130">
    <property type="entry name" value="PAS"/>
    <property type="match status" value="5"/>
</dbReference>
<protein>
    <recommendedName>
        <fullName evidence="2">histidine kinase</fullName>
        <ecNumber evidence="2">2.7.13.3</ecNumber>
    </recommendedName>
</protein>
<evidence type="ECO:0000313" key="9">
    <source>
        <dbReference type="EMBL" id="ARS36771.1"/>
    </source>
</evidence>
<accession>A0A1X9YVC4</accession>
<evidence type="ECO:0000256" key="5">
    <source>
        <dbReference type="ARBA" id="ARBA00022777"/>
    </source>
</evidence>
<dbReference type="FunFam" id="3.30.450.20:FF:000099">
    <property type="entry name" value="Sensory box sensor histidine kinase"/>
    <property type="match status" value="3"/>
</dbReference>
<dbReference type="PROSITE" id="PS50112">
    <property type="entry name" value="PAS"/>
    <property type="match status" value="4"/>
</dbReference>
<dbReference type="InterPro" id="IPR000014">
    <property type="entry name" value="PAS"/>
</dbReference>
<dbReference type="InterPro" id="IPR036890">
    <property type="entry name" value="HATPase_C_sf"/>
</dbReference>
<dbReference type="InterPro" id="IPR003594">
    <property type="entry name" value="HATPase_dom"/>
</dbReference>
<dbReference type="PRINTS" id="PR00344">
    <property type="entry name" value="BCTRLSENSOR"/>
</dbReference>
<dbReference type="Pfam" id="PF08448">
    <property type="entry name" value="PAS_4"/>
    <property type="match status" value="1"/>
</dbReference>
<dbReference type="InterPro" id="IPR001610">
    <property type="entry name" value="PAC"/>
</dbReference>
<evidence type="ECO:0000259" key="6">
    <source>
        <dbReference type="PROSITE" id="PS50109"/>
    </source>
</evidence>
<dbReference type="SUPFAM" id="SSF55874">
    <property type="entry name" value="ATPase domain of HSP90 chaperone/DNA topoisomerase II/histidine kinase"/>
    <property type="match status" value="1"/>
</dbReference>
<comment type="catalytic activity">
    <reaction evidence="1">
        <text>ATP + protein L-histidine = ADP + protein N-phospho-L-histidine.</text>
        <dbReference type="EC" id="2.7.13.3"/>
    </reaction>
</comment>
<dbReference type="NCBIfam" id="TIGR00229">
    <property type="entry name" value="sensory_box"/>
    <property type="match status" value="5"/>
</dbReference>
<dbReference type="KEGG" id="pact:CA264_15830"/>
<feature type="domain" description="PAS" evidence="7">
    <location>
        <begin position="527"/>
        <end position="597"/>
    </location>
</feature>
<dbReference type="PROSITE" id="PS50113">
    <property type="entry name" value="PAC"/>
    <property type="match status" value="6"/>
</dbReference>
<feature type="domain" description="PAC" evidence="8">
    <location>
        <begin position="349"/>
        <end position="401"/>
    </location>
</feature>
<dbReference type="CDD" id="cd00082">
    <property type="entry name" value="HisKA"/>
    <property type="match status" value="1"/>
</dbReference>
<feature type="domain" description="PAS" evidence="7">
    <location>
        <begin position="143"/>
        <end position="215"/>
    </location>
</feature>
<keyword evidence="4" id="KW-0808">Transferase</keyword>
<dbReference type="Pfam" id="PF02518">
    <property type="entry name" value="HATPase_c"/>
    <property type="match status" value="1"/>
</dbReference>
<dbReference type="OrthoDB" id="9766459at2"/>
<dbReference type="InterPro" id="IPR013655">
    <property type="entry name" value="PAS_fold_3"/>
</dbReference>
<feature type="domain" description="PAC" evidence="8">
    <location>
        <begin position="219"/>
        <end position="271"/>
    </location>
</feature>
<dbReference type="Gene3D" id="3.30.565.10">
    <property type="entry name" value="Histidine kinase-like ATPase, C-terminal domain"/>
    <property type="match status" value="1"/>
</dbReference>
<dbReference type="SMART" id="SM00091">
    <property type="entry name" value="PAS"/>
    <property type="match status" value="6"/>
</dbReference>
<feature type="domain" description="Histidine kinase" evidence="6">
    <location>
        <begin position="799"/>
        <end position="1014"/>
    </location>
</feature>
<feature type="domain" description="PAS" evidence="7">
    <location>
        <begin position="654"/>
        <end position="725"/>
    </location>
</feature>
<proteinExistence type="predicted"/>
<dbReference type="Gene3D" id="1.10.287.130">
    <property type="match status" value="1"/>
</dbReference>
<dbReference type="InterPro" id="IPR035965">
    <property type="entry name" value="PAS-like_dom_sf"/>
</dbReference>
<dbReference type="EC" id="2.7.13.3" evidence="2"/>
<dbReference type="SUPFAM" id="SSF55785">
    <property type="entry name" value="PYP-like sensor domain (PAS domain)"/>
    <property type="match status" value="6"/>
</dbReference>
<sequence>MEQASFLDSKVNFETVFRTLPELYLLISPDLHVWAATDSYLQAINTPEEAVVGKPFFEAFTDSGLPWNRASLEQVRNALQTALQQKEPVTLNPIRFDIAQGQEMYWQAVNTPVCDKEGEVAYILHEARNITEQVQAEREARVSLESLELMSLTANGTLWDYDLQQDTITWSKSYKQLFGYTGQEPAYSAASWMHHVHPQDAAQIRRTFFQLLKEQKSDFCVEYRFKRADGTYADVLSHGYVFYSASGQPLRLIGSAADISLQKSHQRQLADISERFQRIATATNDVIWDWNLTDDTIWWNEGYKTLLSFAEDEAGTTDSAFWTERIHPDDRARVKASIHKAINGGQLAWQEEYRFRCADGSYKLIQDRGSIIRDSNGKPTRMIGAMHDITEKRQVEQQLRESSARITQILEAQPLMAWTATPEGTIDYYSSRWYEYTGADPATQDDWANYLHPDDRQRAWERWLHSIATGEAFSDENRWKSGKDGTYRWFLGKALPIRDSEGSITMWVGSHTDIEEQKQALLTLQESNDRFRLLAESIPHIVWSSTPDGRVDYFNQQWYDYTRMTQEETLGFGWSLTLHPDDLAATTEDWLASMENGLPYERELRLRNVETQEYRWFLARGLPIRNAEGELFKWFGTATDIHDQKLLQEQLLESERSFRFLTESIPQMVWTATPDGTTDYFNSRWISYTGLSLEESQGPDAWLKAMHPDDHQKARERWLLSVQSGDYYEIEYRIRNGSKGTYRWFLGQGIPMRDASGAIVKWFGTCTDIEDHKKAEEELVEKNLELERINQDLDSFVYTASHDLKLPVINMAGVFEELIRDAQFKDPEAPQLIEMFNKSLRQLHNTIYDLSEVVRVQKSRDRELKDLSLQGTTDDVLTSLQDMLHESGTVVHTDFSEAPLVAFTRAGLKSILYNLISNAIKYRAQDRPPEIRLRSGIKGNYVEVSVADNGLGIDMTRHQGKLFQMFKRFHSHVKGSGLGLYIVNRLLSSHGGHINIESTLNEGTTFYLYFKMKKS</sequence>
<evidence type="ECO:0000256" key="2">
    <source>
        <dbReference type="ARBA" id="ARBA00012438"/>
    </source>
</evidence>
<dbReference type="Proteomes" id="UP000266292">
    <property type="component" value="Chromosome"/>
</dbReference>
<feature type="domain" description="PAS" evidence="7">
    <location>
        <begin position="272"/>
        <end position="345"/>
    </location>
</feature>